<feature type="signal peptide" evidence="1">
    <location>
        <begin position="1"/>
        <end position="23"/>
    </location>
</feature>
<reference evidence="2 3" key="1">
    <citation type="submission" date="2019-02" db="EMBL/GenBank/DDBJ databases">
        <title>Deep-cultivation of Planctomycetes and their phenomic and genomic characterization uncovers novel biology.</title>
        <authorList>
            <person name="Wiegand S."/>
            <person name="Jogler M."/>
            <person name="Boedeker C."/>
            <person name="Pinto D."/>
            <person name="Vollmers J."/>
            <person name="Rivas-Marin E."/>
            <person name="Kohn T."/>
            <person name="Peeters S.H."/>
            <person name="Heuer A."/>
            <person name="Rast P."/>
            <person name="Oberbeckmann S."/>
            <person name="Bunk B."/>
            <person name="Jeske O."/>
            <person name="Meyerdierks A."/>
            <person name="Storesund J.E."/>
            <person name="Kallscheuer N."/>
            <person name="Luecker S."/>
            <person name="Lage O.M."/>
            <person name="Pohl T."/>
            <person name="Merkel B.J."/>
            <person name="Hornburger P."/>
            <person name="Mueller R.-W."/>
            <person name="Bruemmer F."/>
            <person name="Labrenz M."/>
            <person name="Spormann A.M."/>
            <person name="Op den Camp H."/>
            <person name="Overmann J."/>
            <person name="Amann R."/>
            <person name="Jetten M.S.M."/>
            <person name="Mascher T."/>
            <person name="Medema M.H."/>
            <person name="Devos D.P."/>
            <person name="Kaster A.-K."/>
            <person name="Ovreas L."/>
            <person name="Rohde M."/>
            <person name="Galperin M.Y."/>
            <person name="Jogler C."/>
        </authorList>
    </citation>
    <scope>NUCLEOTIDE SEQUENCE [LARGE SCALE GENOMIC DNA]</scope>
    <source>
        <strain evidence="2 3">Pla163</strain>
    </source>
</reference>
<keyword evidence="1" id="KW-0732">Signal</keyword>
<keyword evidence="3" id="KW-1185">Reference proteome</keyword>
<feature type="chain" id="PRO_5022166563" description="HEAT repeat protein" evidence="1">
    <location>
        <begin position="24"/>
        <end position="770"/>
    </location>
</feature>
<name>A0A518D215_9BACT</name>
<evidence type="ECO:0000313" key="2">
    <source>
        <dbReference type="EMBL" id="QDU85516.1"/>
    </source>
</evidence>
<proteinExistence type="predicted"/>
<dbReference type="EMBL" id="CP036290">
    <property type="protein sequence ID" value="QDU85516.1"/>
    <property type="molecule type" value="Genomic_DNA"/>
</dbReference>
<evidence type="ECO:0008006" key="4">
    <source>
        <dbReference type="Google" id="ProtNLM"/>
    </source>
</evidence>
<dbReference type="RefSeq" id="WP_419185903.1">
    <property type="nucleotide sequence ID" value="NZ_CP036290.1"/>
</dbReference>
<protein>
    <recommendedName>
        <fullName evidence="4">HEAT repeat protein</fullName>
    </recommendedName>
</protein>
<dbReference type="SUPFAM" id="SSF48371">
    <property type="entry name" value="ARM repeat"/>
    <property type="match status" value="1"/>
</dbReference>
<evidence type="ECO:0000313" key="3">
    <source>
        <dbReference type="Proteomes" id="UP000319342"/>
    </source>
</evidence>
<sequence precursor="true">MVRPAFRHLALSVALLPTLAACRAGDGFTSQPVAATPTAQSLTLHLAPDPGSGTLRTRATWVFASQLPAGVEFDFAGRAESGQLTLRVFDESGAQIDVEPTDGGFRVAKAPGANRLMLEVDAPAAPGLFLPRAGGADVGLQARATAGGAPSSWLPIPSATDRVRVASVDWVLPAGWTALAPTTREPLDVRELFFAAGPWERVQARTDSDVRLWAEPGLDRLTPLAARTVEAALDGLGQRLGALDGPLDVVFLGLPDGRDRSLPGAVLVPASWLGDGRGFEGDDQRADLFGAIARAWIGSSSEVGSSSDAFWRGIARHLGDSIFAGSGLELNSGSGAEFLARRIAGAHAGAGQPGSVARAASFAHLVHRTVGDGPFLHALRSRAASDSPDAFVDALSKAADRDVAALAAPWLTGSGVPLIALESSYDAGARELVVEVSQRQSSSGSSVHVYRADVELEISSGPRIDRHLVELNARRVTVRLPLDEAPDWIAFDPSQRLPHQLATTPPRSELFARATRAPAPSSRIEALQQLATLARAATSDTTRRLLTAQLTDAVTRTGSAWVRQVAARELGTIGGLEARAVLERVTRRDASADVRATALRGLVRWAPDVALGHLSDEVFSEPDTTYVVRAAAADLFAAAEPDRAGIWLADRLTLDSPHQRLRAHLLDLWSRTGTPGARETLAGWLGDRLAAEAVRTVAARRSVEMAAPGREAPLELLAVLSDPDARWREAAIAALGRYRSGDAREALRSFAAEASSTTEARAAEAALTRY</sequence>
<dbReference type="InterPro" id="IPR016024">
    <property type="entry name" value="ARM-type_fold"/>
</dbReference>
<gene>
    <name evidence="2" type="ORF">Pla163_26480</name>
</gene>
<dbReference type="Proteomes" id="UP000319342">
    <property type="component" value="Chromosome"/>
</dbReference>
<evidence type="ECO:0000256" key="1">
    <source>
        <dbReference type="SAM" id="SignalP"/>
    </source>
</evidence>
<dbReference type="Gene3D" id="1.25.10.10">
    <property type="entry name" value="Leucine-rich Repeat Variant"/>
    <property type="match status" value="1"/>
</dbReference>
<dbReference type="AlphaFoldDB" id="A0A518D215"/>
<dbReference type="InterPro" id="IPR011989">
    <property type="entry name" value="ARM-like"/>
</dbReference>
<accession>A0A518D215</accession>
<organism evidence="2 3">
    <name type="scientific">Rohdeia mirabilis</name>
    <dbReference type="NCBI Taxonomy" id="2528008"/>
    <lineage>
        <taxon>Bacteria</taxon>
        <taxon>Pseudomonadati</taxon>
        <taxon>Planctomycetota</taxon>
        <taxon>Planctomycetia</taxon>
        <taxon>Planctomycetia incertae sedis</taxon>
        <taxon>Rohdeia</taxon>
    </lineage>
</organism>
<dbReference type="PROSITE" id="PS51257">
    <property type="entry name" value="PROKAR_LIPOPROTEIN"/>
    <property type="match status" value="1"/>
</dbReference>